<feature type="non-terminal residue" evidence="1">
    <location>
        <position position="1"/>
    </location>
</feature>
<dbReference type="AlphaFoldDB" id="A0AAV4Y2Y0"/>
<comment type="caution">
    <text evidence="1">The sequence shown here is derived from an EMBL/GenBank/DDBJ whole genome shotgun (WGS) entry which is preliminary data.</text>
</comment>
<protein>
    <submittedName>
        <fullName evidence="1">Uncharacterized protein</fullName>
    </submittedName>
</protein>
<dbReference type="EMBL" id="BPLR01001271">
    <property type="protein sequence ID" value="GIZ01249.1"/>
    <property type="molecule type" value="Genomic_DNA"/>
</dbReference>
<gene>
    <name evidence="1" type="ORF">CEXT_218121</name>
</gene>
<proteinExistence type="predicted"/>
<evidence type="ECO:0000313" key="1">
    <source>
        <dbReference type="EMBL" id="GIZ01249.1"/>
    </source>
</evidence>
<evidence type="ECO:0000313" key="2">
    <source>
        <dbReference type="Proteomes" id="UP001054945"/>
    </source>
</evidence>
<sequence>RSLSHLAHKANKRASKQANKQTVKNIILRHFASDCSNLPQVKRIELSLRMPHCLSAVQKFASHRRIILTFCIGGESKLEPPQTTASPGAYAGSG</sequence>
<name>A0AAV4Y2Y0_CAEEX</name>
<reference evidence="1 2" key="1">
    <citation type="submission" date="2021-06" db="EMBL/GenBank/DDBJ databases">
        <title>Caerostris extrusa draft genome.</title>
        <authorList>
            <person name="Kono N."/>
            <person name="Arakawa K."/>
        </authorList>
    </citation>
    <scope>NUCLEOTIDE SEQUENCE [LARGE SCALE GENOMIC DNA]</scope>
</reference>
<dbReference type="Proteomes" id="UP001054945">
    <property type="component" value="Unassembled WGS sequence"/>
</dbReference>
<keyword evidence="2" id="KW-1185">Reference proteome</keyword>
<organism evidence="1 2">
    <name type="scientific">Caerostris extrusa</name>
    <name type="common">Bark spider</name>
    <name type="synonym">Caerostris bankana</name>
    <dbReference type="NCBI Taxonomy" id="172846"/>
    <lineage>
        <taxon>Eukaryota</taxon>
        <taxon>Metazoa</taxon>
        <taxon>Ecdysozoa</taxon>
        <taxon>Arthropoda</taxon>
        <taxon>Chelicerata</taxon>
        <taxon>Arachnida</taxon>
        <taxon>Araneae</taxon>
        <taxon>Araneomorphae</taxon>
        <taxon>Entelegynae</taxon>
        <taxon>Araneoidea</taxon>
        <taxon>Araneidae</taxon>
        <taxon>Caerostris</taxon>
    </lineage>
</organism>
<accession>A0AAV4Y2Y0</accession>